<dbReference type="Gene3D" id="1.25.40.10">
    <property type="entry name" value="Tetratricopeptide repeat domain"/>
    <property type="match status" value="1"/>
</dbReference>
<sequence length="630" mass="68695">MTSTLRTATVRLPAAALPTAGPLPILHGTGVPGEGQPATLLPYTAQGRYDRVRTDRELPAVVLENEQLTAFFLPTLGGRLQSLRHRPTGRELLHRNPVFQPADLALRGAWFAGGVEWNAAGTGHHPLTCAPLHTVRTERADGTPVLRMYEVERMRRLVFRLDVWLPPGSALLHVQVALHNPGEETVPAYWWSNTAVPETPGTRVFAPASEAFHYDYSARLRRVPFPVVDGTDRSRPAGVPYAADYFLDLPAGTERPWIAALADDGTGLVQFSTARLRGRKVFHWGGGTGGRRWQEWLSGPDARYLEIQAGLAATQLEHLPLPGRTTWSWTEAYGPLTDRAAVDGAWSEAVARIDRTVRELPFDPAPTPDDCPVEPLFEASGWGALEQRAGALPQLPGLPFPAPGEEQRPWLELLETGKLPISDPPAAPVTGAHWAERLAGAEDWHALLQLGLLHLADGRPADARAAWQRSLAAERTPWALRNLAALERLAGRTADAADLLAEAHTLLPALPELTVETLDALLAADQPADALALVDRLPGAQRAAGRIRLLEARAALAAGLLGRAERLLADGIEPADLREGEDALDTLWYAVHEARLAAGGPVTDAVRERVRAEWPLPRRYDFRMRPDDGR</sequence>
<dbReference type="EMBL" id="JAMZDX010000003">
    <property type="protein sequence ID" value="MCP2309978.1"/>
    <property type="molecule type" value="Genomic_DNA"/>
</dbReference>
<evidence type="ECO:0000313" key="3">
    <source>
        <dbReference type="Proteomes" id="UP001206483"/>
    </source>
</evidence>
<comment type="caution">
    <text evidence="2">The sequence shown here is derived from an EMBL/GenBank/DDBJ whole genome shotgun (WGS) entry which is preliminary data.</text>
</comment>
<dbReference type="Pfam" id="PF17128">
    <property type="entry name" value="DUF5107"/>
    <property type="match status" value="1"/>
</dbReference>
<dbReference type="InterPro" id="IPR011990">
    <property type="entry name" value="TPR-like_helical_dom_sf"/>
</dbReference>
<keyword evidence="3" id="KW-1185">Reference proteome</keyword>
<evidence type="ECO:0000259" key="1">
    <source>
        <dbReference type="Pfam" id="PF17128"/>
    </source>
</evidence>
<protein>
    <recommendedName>
        <fullName evidence="1">DUF5107 domain-containing protein</fullName>
    </recommendedName>
</protein>
<name>A0ABT1IXW5_9ACTN</name>
<dbReference type="Proteomes" id="UP001206483">
    <property type="component" value="Unassembled WGS sequence"/>
</dbReference>
<reference evidence="2 3" key="1">
    <citation type="submission" date="2022-06" db="EMBL/GenBank/DDBJ databases">
        <title>Sequencing the genomes of 1000 actinobacteria strains.</title>
        <authorList>
            <person name="Klenk H.-P."/>
        </authorList>
    </citation>
    <scope>NUCLEOTIDE SEQUENCE [LARGE SCALE GENOMIC DNA]</scope>
    <source>
        <strain evidence="2 3">DSM 41656</strain>
    </source>
</reference>
<dbReference type="InterPro" id="IPR033396">
    <property type="entry name" value="DUF5107"/>
</dbReference>
<evidence type="ECO:0000313" key="2">
    <source>
        <dbReference type="EMBL" id="MCP2309978.1"/>
    </source>
</evidence>
<gene>
    <name evidence="2" type="ORF">FHR36_003111</name>
</gene>
<accession>A0ABT1IXW5</accession>
<feature type="domain" description="DUF5107" evidence="1">
    <location>
        <begin position="37"/>
        <end position="317"/>
    </location>
</feature>
<organism evidence="2 3">
    <name type="scientific">Kitasatospora paracochleata</name>
    <dbReference type="NCBI Taxonomy" id="58354"/>
    <lineage>
        <taxon>Bacteria</taxon>
        <taxon>Bacillati</taxon>
        <taxon>Actinomycetota</taxon>
        <taxon>Actinomycetes</taxon>
        <taxon>Kitasatosporales</taxon>
        <taxon>Streptomycetaceae</taxon>
        <taxon>Kitasatospora</taxon>
    </lineage>
</organism>
<dbReference type="SUPFAM" id="SSF48452">
    <property type="entry name" value="TPR-like"/>
    <property type="match status" value="1"/>
</dbReference>
<dbReference type="RefSeq" id="WP_253797767.1">
    <property type="nucleotide sequence ID" value="NZ_BAAAUB010000133.1"/>
</dbReference>
<proteinExistence type="predicted"/>